<feature type="domain" description="HTH myb-type" evidence="9">
    <location>
        <begin position="9"/>
        <end position="61"/>
    </location>
</feature>
<feature type="domain" description="HTH myb-type" evidence="9">
    <location>
        <begin position="62"/>
        <end position="116"/>
    </location>
</feature>
<feature type="region of interest" description="Disordered" evidence="7">
    <location>
        <begin position="115"/>
        <end position="173"/>
    </location>
</feature>
<feature type="domain" description="Myb-like" evidence="8">
    <location>
        <begin position="9"/>
        <end position="61"/>
    </location>
</feature>
<dbReference type="PANTHER" id="PTHR47999:SF9">
    <property type="entry name" value="TRANSCRIPTION REPRESSOR MYB5-LIKE"/>
    <property type="match status" value="1"/>
</dbReference>
<dbReference type="InterPro" id="IPR001005">
    <property type="entry name" value="SANT/Myb"/>
</dbReference>
<dbReference type="PROSITE" id="PS50090">
    <property type="entry name" value="MYB_LIKE"/>
    <property type="match status" value="2"/>
</dbReference>
<sequence>MGRAPCCSKLGLHRGPWSSMEDTLLTKYIQAHGEGNWRSLPKKAGLLRCGKSCRLRWLNYLRPDIKRGNIGPDEEDLIIKLHSLLGNRWSLIAGRLPGRTDNEIKNYWNTHLSKRLKNQGTNSNVHKKSKHGPTKKPRKKKTNNRVRAKNGVEGGDQTHQTATGTGTSSDIDTEMKINLPKPITRNNSIESNTVSQSCSSYNGVVEGDINGVICREVVEFPLMPWSSDNDDTEYACEPESPTWENMFENMYKEYQQLLNKEGEEAEGDHDDQMQLISFDESDWI</sequence>
<accession>A0A9Q0GW01</accession>
<dbReference type="PANTHER" id="PTHR47999">
    <property type="entry name" value="TRANSCRIPTION FACTOR MYB8-RELATED-RELATED"/>
    <property type="match status" value="1"/>
</dbReference>
<feature type="domain" description="Myb-like" evidence="8">
    <location>
        <begin position="62"/>
        <end position="112"/>
    </location>
</feature>
<evidence type="ECO:0000313" key="11">
    <source>
        <dbReference type="Proteomes" id="UP001141806"/>
    </source>
</evidence>
<keyword evidence="4" id="KW-0238">DNA-binding</keyword>
<reference evidence="10" key="1">
    <citation type="journal article" date="2023" name="Plant J.">
        <title>The genome of the king protea, Protea cynaroides.</title>
        <authorList>
            <person name="Chang J."/>
            <person name="Duong T.A."/>
            <person name="Schoeman C."/>
            <person name="Ma X."/>
            <person name="Roodt D."/>
            <person name="Barker N."/>
            <person name="Li Z."/>
            <person name="Van de Peer Y."/>
            <person name="Mizrachi E."/>
        </authorList>
    </citation>
    <scope>NUCLEOTIDE SEQUENCE</scope>
    <source>
        <tissue evidence="10">Young leaves</tissue>
    </source>
</reference>
<dbReference type="FunFam" id="1.10.10.60:FF:000121">
    <property type="entry name" value="Myb transcription factor"/>
    <property type="match status" value="1"/>
</dbReference>
<feature type="compositionally biased region" description="Basic residues" evidence="7">
    <location>
        <begin position="125"/>
        <end position="148"/>
    </location>
</feature>
<evidence type="ECO:0000256" key="3">
    <source>
        <dbReference type="ARBA" id="ARBA00023015"/>
    </source>
</evidence>
<keyword evidence="3" id="KW-0805">Transcription regulation</keyword>
<dbReference type="FunFam" id="1.10.10.60:FF:000394">
    <property type="entry name" value="MYB transcription factor"/>
    <property type="match status" value="1"/>
</dbReference>
<evidence type="ECO:0000256" key="1">
    <source>
        <dbReference type="ARBA" id="ARBA00004123"/>
    </source>
</evidence>
<keyword evidence="5" id="KW-0804">Transcription</keyword>
<evidence type="ECO:0000259" key="9">
    <source>
        <dbReference type="PROSITE" id="PS51294"/>
    </source>
</evidence>
<dbReference type="InterPro" id="IPR015495">
    <property type="entry name" value="Myb_TF_plants"/>
</dbReference>
<dbReference type="Gene3D" id="1.10.10.60">
    <property type="entry name" value="Homeodomain-like"/>
    <property type="match status" value="2"/>
</dbReference>
<proteinExistence type="predicted"/>
<dbReference type="SUPFAM" id="SSF46689">
    <property type="entry name" value="Homeodomain-like"/>
    <property type="match status" value="1"/>
</dbReference>
<dbReference type="OrthoDB" id="2143914at2759"/>
<comment type="caution">
    <text evidence="10">The sequence shown here is derived from an EMBL/GenBank/DDBJ whole genome shotgun (WGS) entry which is preliminary data.</text>
</comment>
<dbReference type="EMBL" id="JAMYWD010000012">
    <property type="protein sequence ID" value="KAJ4954116.1"/>
    <property type="molecule type" value="Genomic_DNA"/>
</dbReference>
<dbReference type="InterPro" id="IPR017930">
    <property type="entry name" value="Myb_dom"/>
</dbReference>
<organism evidence="10 11">
    <name type="scientific">Protea cynaroides</name>
    <dbReference type="NCBI Taxonomy" id="273540"/>
    <lineage>
        <taxon>Eukaryota</taxon>
        <taxon>Viridiplantae</taxon>
        <taxon>Streptophyta</taxon>
        <taxon>Embryophyta</taxon>
        <taxon>Tracheophyta</taxon>
        <taxon>Spermatophyta</taxon>
        <taxon>Magnoliopsida</taxon>
        <taxon>Proteales</taxon>
        <taxon>Proteaceae</taxon>
        <taxon>Protea</taxon>
    </lineage>
</organism>
<name>A0A9Q0GW01_9MAGN</name>
<dbReference type="CDD" id="cd00167">
    <property type="entry name" value="SANT"/>
    <property type="match status" value="2"/>
</dbReference>
<protein>
    <submittedName>
        <fullName evidence="10">Uncharacterized protein</fullName>
    </submittedName>
</protein>
<dbReference type="GO" id="GO:0005634">
    <property type="term" value="C:nucleus"/>
    <property type="evidence" value="ECO:0007669"/>
    <property type="project" value="UniProtKB-SubCell"/>
</dbReference>
<keyword evidence="6" id="KW-0539">Nucleus</keyword>
<dbReference type="PROSITE" id="PS51294">
    <property type="entry name" value="HTH_MYB"/>
    <property type="match status" value="2"/>
</dbReference>
<evidence type="ECO:0000256" key="4">
    <source>
        <dbReference type="ARBA" id="ARBA00023125"/>
    </source>
</evidence>
<dbReference type="SMART" id="SM00717">
    <property type="entry name" value="SANT"/>
    <property type="match status" value="2"/>
</dbReference>
<comment type="subcellular location">
    <subcellularLocation>
        <location evidence="1">Nucleus</location>
    </subcellularLocation>
</comment>
<gene>
    <name evidence="10" type="ORF">NE237_030948</name>
</gene>
<dbReference type="InterPro" id="IPR009057">
    <property type="entry name" value="Homeodomain-like_sf"/>
</dbReference>
<evidence type="ECO:0000256" key="6">
    <source>
        <dbReference type="ARBA" id="ARBA00023242"/>
    </source>
</evidence>
<dbReference type="Pfam" id="PF00249">
    <property type="entry name" value="Myb_DNA-binding"/>
    <property type="match status" value="2"/>
</dbReference>
<evidence type="ECO:0000313" key="10">
    <source>
        <dbReference type="EMBL" id="KAJ4954116.1"/>
    </source>
</evidence>
<evidence type="ECO:0000256" key="5">
    <source>
        <dbReference type="ARBA" id="ARBA00023163"/>
    </source>
</evidence>
<evidence type="ECO:0000256" key="2">
    <source>
        <dbReference type="ARBA" id="ARBA00022737"/>
    </source>
</evidence>
<evidence type="ECO:0000256" key="7">
    <source>
        <dbReference type="SAM" id="MobiDB-lite"/>
    </source>
</evidence>
<dbReference type="Proteomes" id="UP001141806">
    <property type="component" value="Unassembled WGS sequence"/>
</dbReference>
<keyword evidence="2" id="KW-0677">Repeat</keyword>
<feature type="compositionally biased region" description="Polar residues" evidence="7">
    <location>
        <begin position="157"/>
        <end position="170"/>
    </location>
</feature>
<keyword evidence="11" id="KW-1185">Reference proteome</keyword>
<evidence type="ECO:0000259" key="8">
    <source>
        <dbReference type="PROSITE" id="PS50090"/>
    </source>
</evidence>
<dbReference type="AlphaFoldDB" id="A0A9Q0GW01"/>
<dbReference type="GO" id="GO:0000976">
    <property type="term" value="F:transcription cis-regulatory region binding"/>
    <property type="evidence" value="ECO:0007669"/>
    <property type="project" value="UniProtKB-ARBA"/>
</dbReference>